<dbReference type="SMART" id="SM01019">
    <property type="entry name" value="B3"/>
    <property type="match status" value="2"/>
</dbReference>
<keyword evidence="9" id="KW-1185">Reference proteome</keyword>
<name>A0AA86W358_9FABA</name>
<evidence type="ECO:0000256" key="5">
    <source>
        <dbReference type="ARBA" id="ARBA00023242"/>
    </source>
</evidence>
<feature type="domain" description="TF-B3" evidence="7">
    <location>
        <begin position="193"/>
        <end position="270"/>
    </location>
</feature>
<sequence length="469" mass="53135">MRRKWRGRGTYVGGVSERAVSATNGKRSARKKEGRSEMGIGCEGRVREERELSFLRVPFSQSQRQSEKKAENLIRKESFISELDAQHGKVNLFQNLMPSVGSITYYFPTYQSVSPNPPVNTCRLVRKEGAYTVRSGHCSELARVAPREPVIQVTTAMISNCSESHPLISDIHFFKIILDATLQQGKLKVLQMIPKKFTQKHGANLSNPVFLKLPDGIEWEICWTKDRAGDVWFEKGWKEFVTYYSLDHGHLVIFKYQQTSKLEVHIFDGSAVEINYPSKSTQNHSAKVLFEETPKTSSPRPPKKHRTRSSEVVGQNSNLPQHVQVKVDQSQENSRGATKSKTPSFTVVMKNSYVKGYLLVIPSTFVKKYFKEEGKYDTLLQVLDGRTWPVKLKDGKFCTGWNNFASNNRLNTGDVCIFELTESQSLCFKVSIIRISEDNCSSSQVKGDGDPMNIPDFKCITDIPIKGKE</sequence>
<feature type="region of interest" description="Disordered" evidence="6">
    <location>
        <begin position="290"/>
        <end position="315"/>
    </location>
</feature>
<accession>A0AA86W358</accession>
<dbReference type="Pfam" id="PF02362">
    <property type="entry name" value="B3"/>
    <property type="match status" value="2"/>
</dbReference>
<organism evidence="8 9">
    <name type="scientific">Sphenostylis stenocarpa</name>
    <dbReference type="NCBI Taxonomy" id="92480"/>
    <lineage>
        <taxon>Eukaryota</taxon>
        <taxon>Viridiplantae</taxon>
        <taxon>Streptophyta</taxon>
        <taxon>Embryophyta</taxon>
        <taxon>Tracheophyta</taxon>
        <taxon>Spermatophyta</taxon>
        <taxon>Magnoliopsida</taxon>
        <taxon>eudicotyledons</taxon>
        <taxon>Gunneridae</taxon>
        <taxon>Pentapetalae</taxon>
        <taxon>rosids</taxon>
        <taxon>fabids</taxon>
        <taxon>Fabales</taxon>
        <taxon>Fabaceae</taxon>
        <taxon>Papilionoideae</taxon>
        <taxon>50 kb inversion clade</taxon>
        <taxon>NPAAA clade</taxon>
        <taxon>indigoferoid/millettioid clade</taxon>
        <taxon>Phaseoleae</taxon>
        <taxon>Sphenostylis</taxon>
    </lineage>
</organism>
<evidence type="ECO:0000256" key="1">
    <source>
        <dbReference type="ARBA" id="ARBA00004123"/>
    </source>
</evidence>
<dbReference type="GO" id="GO:0005634">
    <property type="term" value="C:nucleus"/>
    <property type="evidence" value="ECO:0007669"/>
    <property type="project" value="UniProtKB-SubCell"/>
</dbReference>
<evidence type="ECO:0000259" key="7">
    <source>
        <dbReference type="PROSITE" id="PS50863"/>
    </source>
</evidence>
<dbReference type="Gene3D" id="2.40.330.10">
    <property type="entry name" value="DNA-binding pseudobarrel domain"/>
    <property type="match status" value="2"/>
</dbReference>
<gene>
    <name evidence="8" type="ORF">AYBTSS11_LOCUS29534</name>
</gene>
<evidence type="ECO:0000313" key="8">
    <source>
        <dbReference type="EMBL" id="CAJ1977369.1"/>
    </source>
</evidence>
<evidence type="ECO:0000256" key="2">
    <source>
        <dbReference type="ARBA" id="ARBA00023015"/>
    </source>
</evidence>
<proteinExistence type="predicted"/>
<dbReference type="EMBL" id="OY731407">
    <property type="protein sequence ID" value="CAJ1977369.1"/>
    <property type="molecule type" value="Genomic_DNA"/>
</dbReference>
<dbReference type="AlphaFoldDB" id="A0AA86W358"/>
<evidence type="ECO:0000256" key="3">
    <source>
        <dbReference type="ARBA" id="ARBA00023125"/>
    </source>
</evidence>
<protein>
    <recommendedName>
        <fullName evidence="7">TF-B3 domain-containing protein</fullName>
    </recommendedName>
</protein>
<dbReference type="SUPFAM" id="SSF101936">
    <property type="entry name" value="DNA-binding pseudobarrel domain"/>
    <property type="match status" value="2"/>
</dbReference>
<dbReference type="Gramene" id="rna-AYBTSS11_LOCUS29534">
    <property type="protein sequence ID" value="CAJ1977369.1"/>
    <property type="gene ID" value="gene-AYBTSS11_LOCUS29534"/>
</dbReference>
<feature type="domain" description="TF-B3" evidence="7">
    <location>
        <begin position="344"/>
        <end position="436"/>
    </location>
</feature>
<dbReference type="InterPro" id="IPR050655">
    <property type="entry name" value="Plant_B3_domain"/>
</dbReference>
<feature type="region of interest" description="Disordered" evidence="6">
    <location>
        <begin position="16"/>
        <end position="40"/>
    </location>
</feature>
<dbReference type="InterPro" id="IPR015300">
    <property type="entry name" value="DNA-bd_pseudobarrel_sf"/>
</dbReference>
<keyword evidence="2" id="KW-0805">Transcription regulation</keyword>
<dbReference type="GO" id="GO:0003677">
    <property type="term" value="F:DNA binding"/>
    <property type="evidence" value="ECO:0007669"/>
    <property type="project" value="UniProtKB-KW"/>
</dbReference>
<keyword evidence="4" id="KW-0804">Transcription</keyword>
<dbReference type="CDD" id="cd10017">
    <property type="entry name" value="B3_DNA"/>
    <property type="match status" value="2"/>
</dbReference>
<dbReference type="InterPro" id="IPR003340">
    <property type="entry name" value="B3_DNA-bd"/>
</dbReference>
<keyword evidence="5" id="KW-0539">Nucleus</keyword>
<dbReference type="PANTHER" id="PTHR31920:SF135">
    <property type="entry name" value="B3 DOMAIN-CONTAINING PROTEIN OS03G0621600-RELATED"/>
    <property type="match status" value="1"/>
</dbReference>
<evidence type="ECO:0000256" key="4">
    <source>
        <dbReference type="ARBA" id="ARBA00023163"/>
    </source>
</evidence>
<evidence type="ECO:0000313" key="9">
    <source>
        <dbReference type="Proteomes" id="UP001189624"/>
    </source>
</evidence>
<comment type="subcellular location">
    <subcellularLocation>
        <location evidence="1">Nucleus</location>
    </subcellularLocation>
</comment>
<evidence type="ECO:0000256" key="6">
    <source>
        <dbReference type="SAM" id="MobiDB-lite"/>
    </source>
</evidence>
<dbReference type="Proteomes" id="UP001189624">
    <property type="component" value="Chromosome 10"/>
</dbReference>
<dbReference type="PANTHER" id="PTHR31920">
    <property type="entry name" value="B3 DOMAIN-CONTAINING"/>
    <property type="match status" value="1"/>
</dbReference>
<dbReference type="PROSITE" id="PS50863">
    <property type="entry name" value="B3"/>
    <property type="match status" value="2"/>
</dbReference>
<keyword evidence="3" id="KW-0238">DNA-binding</keyword>
<reference evidence="8" key="1">
    <citation type="submission" date="2023-10" db="EMBL/GenBank/DDBJ databases">
        <authorList>
            <person name="Domelevo Entfellner J.-B."/>
        </authorList>
    </citation>
    <scope>NUCLEOTIDE SEQUENCE</scope>
</reference>